<comment type="caution">
    <text evidence="1">The sequence shown here is derived from an EMBL/GenBank/DDBJ whole genome shotgun (WGS) entry which is preliminary data.</text>
</comment>
<dbReference type="Proteomes" id="UP000263642">
    <property type="component" value="Unassembled WGS sequence"/>
</dbReference>
<name>A0A3D3R1Q0_9PLAN</name>
<evidence type="ECO:0000313" key="2">
    <source>
        <dbReference type="Proteomes" id="UP000263642"/>
    </source>
</evidence>
<gene>
    <name evidence="1" type="ORF">DIT97_06845</name>
</gene>
<organism evidence="1 2">
    <name type="scientific">Gimesia maris</name>
    <dbReference type="NCBI Taxonomy" id="122"/>
    <lineage>
        <taxon>Bacteria</taxon>
        <taxon>Pseudomonadati</taxon>
        <taxon>Planctomycetota</taxon>
        <taxon>Planctomycetia</taxon>
        <taxon>Planctomycetales</taxon>
        <taxon>Planctomycetaceae</taxon>
        <taxon>Gimesia</taxon>
    </lineage>
</organism>
<proteinExistence type="predicted"/>
<dbReference type="EMBL" id="DQAY01000045">
    <property type="protein sequence ID" value="HCO22774.1"/>
    <property type="molecule type" value="Genomic_DNA"/>
</dbReference>
<evidence type="ECO:0000313" key="1">
    <source>
        <dbReference type="EMBL" id="HCO22774.1"/>
    </source>
</evidence>
<sequence length="147" mass="15863">MLHVSRSTFSALTLCALTLSGCFGGSQDGLERAVITGTVSFDGQPLPEGSIQFIPDLDAKGQRIHGKAVQAIITNGVYSLEADQGPVVGTNKIMVNATRKTGKFQNFDGVKTEIMQQYIPAKYNADSTLRYEVKASENTADFSLQTR</sequence>
<reference evidence="1 2" key="1">
    <citation type="journal article" date="2018" name="Nat. Biotechnol.">
        <title>A standardized bacterial taxonomy based on genome phylogeny substantially revises the tree of life.</title>
        <authorList>
            <person name="Parks D.H."/>
            <person name="Chuvochina M."/>
            <person name="Waite D.W."/>
            <person name="Rinke C."/>
            <person name="Skarshewski A."/>
            <person name="Chaumeil P.A."/>
            <person name="Hugenholtz P."/>
        </authorList>
    </citation>
    <scope>NUCLEOTIDE SEQUENCE [LARGE SCALE GENOMIC DNA]</scope>
    <source>
        <strain evidence="1">UBA9375</strain>
    </source>
</reference>
<protein>
    <recommendedName>
        <fullName evidence="3">Carboxypeptidase regulatory-like domain-containing protein</fullName>
    </recommendedName>
</protein>
<accession>A0A3D3R1Q0</accession>
<dbReference type="AlphaFoldDB" id="A0A3D3R1Q0"/>
<evidence type="ECO:0008006" key="3">
    <source>
        <dbReference type="Google" id="ProtNLM"/>
    </source>
</evidence>
<dbReference type="PROSITE" id="PS51257">
    <property type="entry name" value="PROKAR_LIPOPROTEIN"/>
    <property type="match status" value="1"/>
</dbReference>